<sequence length="132" mass="14835">MHFKILLIVLLITLVDSIEARKKKGKKGSGNQIPMCKKTDIESLGNKLNILKTETESCCKMRDEGMTLSINVIEARNNATKARQTIEDVQTDVEKVKIDIEEVKNDVKAMKGDLSRIIDLIEDMPTSQCESK</sequence>
<feature type="signal peptide" evidence="2">
    <location>
        <begin position="1"/>
        <end position="20"/>
    </location>
</feature>
<dbReference type="Proteomes" id="UP000749559">
    <property type="component" value="Unassembled WGS sequence"/>
</dbReference>
<feature type="chain" id="PRO_5035863237" evidence="2">
    <location>
        <begin position="21"/>
        <end position="132"/>
    </location>
</feature>
<feature type="coiled-coil region" evidence="1">
    <location>
        <begin position="72"/>
        <end position="113"/>
    </location>
</feature>
<keyword evidence="2" id="KW-0732">Signal</keyword>
<evidence type="ECO:0000256" key="2">
    <source>
        <dbReference type="SAM" id="SignalP"/>
    </source>
</evidence>
<dbReference type="EMBL" id="CAIIXF020000190">
    <property type="protein sequence ID" value="CAH1802949.1"/>
    <property type="molecule type" value="Genomic_DNA"/>
</dbReference>
<comment type="caution">
    <text evidence="3">The sequence shown here is derived from an EMBL/GenBank/DDBJ whole genome shotgun (WGS) entry which is preliminary data.</text>
</comment>
<dbReference type="AlphaFoldDB" id="A0A8S4Q9S9"/>
<name>A0A8S4Q9S9_OWEFU</name>
<feature type="non-terminal residue" evidence="3">
    <location>
        <position position="132"/>
    </location>
</feature>
<evidence type="ECO:0000313" key="4">
    <source>
        <dbReference type="Proteomes" id="UP000749559"/>
    </source>
</evidence>
<evidence type="ECO:0000313" key="3">
    <source>
        <dbReference type="EMBL" id="CAH1802949.1"/>
    </source>
</evidence>
<gene>
    <name evidence="3" type="ORF">OFUS_LOCUS26588</name>
</gene>
<keyword evidence="4" id="KW-1185">Reference proteome</keyword>
<protein>
    <submittedName>
        <fullName evidence="3">Uncharacterized protein</fullName>
    </submittedName>
</protein>
<reference evidence="3" key="1">
    <citation type="submission" date="2022-03" db="EMBL/GenBank/DDBJ databases">
        <authorList>
            <person name="Martin C."/>
        </authorList>
    </citation>
    <scope>NUCLEOTIDE SEQUENCE</scope>
</reference>
<evidence type="ECO:0000256" key="1">
    <source>
        <dbReference type="SAM" id="Coils"/>
    </source>
</evidence>
<organism evidence="3 4">
    <name type="scientific">Owenia fusiformis</name>
    <name type="common">Polychaete worm</name>
    <dbReference type="NCBI Taxonomy" id="6347"/>
    <lineage>
        <taxon>Eukaryota</taxon>
        <taxon>Metazoa</taxon>
        <taxon>Spiralia</taxon>
        <taxon>Lophotrochozoa</taxon>
        <taxon>Annelida</taxon>
        <taxon>Polychaeta</taxon>
        <taxon>Sedentaria</taxon>
        <taxon>Canalipalpata</taxon>
        <taxon>Sabellida</taxon>
        <taxon>Oweniida</taxon>
        <taxon>Oweniidae</taxon>
        <taxon>Owenia</taxon>
    </lineage>
</organism>
<accession>A0A8S4Q9S9</accession>
<keyword evidence="1" id="KW-0175">Coiled coil</keyword>
<proteinExistence type="predicted"/>